<name>A0AA37WF28_9BACT</name>
<keyword evidence="2" id="KW-1185">Reference proteome</keyword>
<accession>A0AA37WF28</accession>
<proteinExistence type="predicted"/>
<dbReference type="EMBL" id="BSOH01000027">
    <property type="protein sequence ID" value="GLR19406.1"/>
    <property type="molecule type" value="Genomic_DNA"/>
</dbReference>
<protein>
    <submittedName>
        <fullName evidence="1">Uncharacterized protein</fullName>
    </submittedName>
</protein>
<gene>
    <name evidence="1" type="ORF">GCM10007940_40220</name>
</gene>
<dbReference type="Proteomes" id="UP001156666">
    <property type="component" value="Unassembled WGS sequence"/>
</dbReference>
<organism evidence="1 2">
    <name type="scientific">Portibacter lacus</name>
    <dbReference type="NCBI Taxonomy" id="1099794"/>
    <lineage>
        <taxon>Bacteria</taxon>
        <taxon>Pseudomonadati</taxon>
        <taxon>Bacteroidota</taxon>
        <taxon>Saprospiria</taxon>
        <taxon>Saprospirales</taxon>
        <taxon>Haliscomenobacteraceae</taxon>
        <taxon>Portibacter</taxon>
    </lineage>
</organism>
<reference evidence="1" key="2">
    <citation type="submission" date="2023-01" db="EMBL/GenBank/DDBJ databases">
        <title>Draft genome sequence of Portibacter lacus strain NBRC 108769.</title>
        <authorList>
            <person name="Sun Q."/>
            <person name="Mori K."/>
        </authorList>
    </citation>
    <scope>NUCLEOTIDE SEQUENCE</scope>
    <source>
        <strain evidence="1">NBRC 108769</strain>
    </source>
</reference>
<sequence length="99" mass="11219">MFVSRKQFTIVFSMLFIFALVAPTIVVIASNSADISIIFSFPEEEENGHGKKLKVYFSSFGNNFDLDPSRSKNRLNYCNIRYSTPFLIIFSPPPDLAIS</sequence>
<comment type="caution">
    <text evidence="1">The sequence shown here is derived from an EMBL/GenBank/DDBJ whole genome shotgun (WGS) entry which is preliminary data.</text>
</comment>
<dbReference type="AlphaFoldDB" id="A0AA37WF28"/>
<evidence type="ECO:0000313" key="1">
    <source>
        <dbReference type="EMBL" id="GLR19406.1"/>
    </source>
</evidence>
<evidence type="ECO:0000313" key="2">
    <source>
        <dbReference type="Proteomes" id="UP001156666"/>
    </source>
</evidence>
<reference evidence="1" key="1">
    <citation type="journal article" date="2014" name="Int. J. Syst. Evol. Microbiol.">
        <title>Complete genome sequence of Corynebacterium casei LMG S-19264T (=DSM 44701T), isolated from a smear-ripened cheese.</title>
        <authorList>
            <consortium name="US DOE Joint Genome Institute (JGI-PGF)"/>
            <person name="Walter F."/>
            <person name="Albersmeier A."/>
            <person name="Kalinowski J."/>
            <person name="Ruckert C."/>
        </authorList>
    </citation>
    <scope>NUCLEOTIDE SEQUENCE</scope>
    <source>
        <strain evidence="1">NBRC 108769</strain>
    </source>
</reference>